<dbReference type="InterPro" id="IPR036909">
    <property type="entry name" value="Cyt_c-like_dom_sf"/>
</dbReference>
<dbReference type="PROSITE" id="PS51007">
    <property type="entry name" value="CYTC"/>
    <property type="match status" value="1"/>
</dbReference>
<evidence type="ECO:0000256" key="3">
    <source>
        <dbReference type="ARBA" id="ARBA00023004"/>
    </source>
</evidence>
<sequence>MNQVRYLFLAIFILLAGWSLYWIGEQVFLTEQRSAALTSVKTAAASTATPGTAAKATAPAAAPGKGIFQQNCAACHALDKDMTGPALRGLTSRGPWADRKKLYAWVHNPAAFLAKDPYTQGLQKQYGAIMMPFPQLSEKDIDQIVEYVEAK</sequence>
<dbReference type="AlphaFoldDB" id="A0A4R4E0R0"/>
<dbReference type="Pfam" id="PF00034">
    <property type="entry name" value="Cytochrom_C"/>
    <property type="match status" value="1"/>
</dbReference>
<dbReference type="Gene3D" id="1.10.760.10">
    <property type="entry name" value="Cytochrome c-like domain"/>
    <property type="match status" value="1"/>
</dbReference>
<dbReference type="GO" id="GO:0009055">
    <property type="term" value="F:electron transfer activity"/>
    <property type="evidence" value="ECO:0007669"/>
    <property type="project" value="InterPro"/>
</dbReference>
<organism evidence="7 8">
    <name type="scientific">Flaviaesturariibacter aridisoli</name>
    <dbReference type="NCBI Taxonomy" id="2545761"/>
    <lineage>
        <taxon>Bacteria</taxon>
        <taxon>Pseudomonadati</taxon>
        <taxon>Bacteroidota</taxon>
        <taxon>Chitinophagia</taxon>
        <taxon>Chitinophagales</taxon>
        <taxon>Chitinophagaceae</taxon>
        <taxon>Flaviaestuariibacter</taxon>
    </lineage>
</organism>
<protein>
    <submittedName>
        <fullName evidence="7">Cytochrome c</fullName>
    </submittedName>
</protein>
<dbReference type="EMBL" id="SKFH01000032">
    <property type="protein sequence ID" value="TCZ67867.1"/>
    <property type="molecule type" value="Genomic_DNA"/>
</dbReference>
<evidence type="ECO:0000313" key="7">
    <source>
        <dbReference type="EMBL" id="TCZ67867.1"/>
    </source>
</evidence>
<keyword evidence="2 4" id="KW-0479">Metal-binding</keyword>
<dbReference type="RefSeq" id="WP_131853225.1">
    <property type="nucleotide sequence ID" value="NZ_SKFH01000032.1"/>
</dbReference>
<evidence type="ECO:0000259" key="6">
    <source>
        <dbReference type="PROSITE" id="PS51007"/>
    </source>
</evidence>
<evidence type="ECO:0000313" key="8">
    <source>
        <dbReference type="Proteomes" id="UP000295164"/>
    </source>
</evidence>
<keyword evidence="5" id="KW-1133">Transmembrane helix</keyword>
<evidence type="ECO:0000256" key="4">
    <source>
        <dbReference type="PROSITE-ProRule" id="PRU00433"/>
    </source>
</evidence>
<reference evidence="7 8" key="1">
    <citation type="submission" date="2019-03" db="EMBL/GenBank/DDBJ databases">
        <authorList>
            <person name="Kim M.K.M."/>
        </authorList>
    </citation>
    <scope>NUCLEOTIDE SEQUENCE [LARGE SCALE GENOMIC DNA]</scope>
    <source>
        <strain evidence="7 8">17J68-15</strain>
    </source>
</reference>
<feature type="domain" description="Cytochrome c" evidence="6">
    <location>
        <begin position="59"/>
        <end position="151"/>
    </location>
</feature>
<dbReference type="GO" id="GO:0020037">
    <property type="term" value="F:heme binding"/>
    <property type="evidence" value="ECO:0007669"/>
    <property type="project" value="InterPro"/>
</dbReference>
<accession>A0A4R4E0R0</accession>
<dbReference type="Proteomes" id="UP000295164">
    <property type="component" value="Unassembled WGS sequence"/>
</dbReference>
<proteinExistence type="predicted"/>
<keyword evidence="1 4" id="KW-0349">Heme</keyword>
<name>A0A4R4E0R0_9BACT</name>
<keyword evidence="5" id="KW-0812">Transmembrane</keyword>
<gene>
    <name evidence="7" type="ORF">E0486_14990</name>
</gene>
<evidence type="ECO:0000256" key="5">
    <source>
        <dbReference type="SAM" id="Phobius"/>
    </source>
</evidence>
<evidence type="ECO:0000256" key="2">
    <source>
        <dbReference type="ARBA" id="ARBA00022723"/>
    </source>
</evidence>
<keyword evidence="3 4" id="KW-0408">Iron</keyword>
<keyword evidence="8" id="KW-1185">Reference proteome</keyword>
<dbReference type="SUPFAM" id="SSF46626">
    <property type="entry name" value="Cytochrome c"/>
    <property type="match status" value="1"/>
</dbReference>
<keyword evidence="5" id="KW-0472">Membrane</keyword>
<comment type="caution">
    <text evidence="7">The sequence shown here is derived from an EMBL/GenBank/DDBJ whole genome shotgun (WGS) entry which is preliminary data.</text>
</comment>
<feature type="transmembrane region" description="Helical" evidence="5">
    <location>
        <begin position="6"/>
        <end position="24"/>
    </location>
</feature>
<dbReference type="GO" id="GO:0046872">
    <property type="term" value="F:metal ion binding"/>
    <property type="evidence" value="ECO:0007669"/>
    <property type="project" value="UniProtKB-KW"/>
</dbReference>
<dbReference type="InterPro" id="IPR009056">
    <property type="entry name" value="Cyt_c-like_dom"/>
</dbReference>
<evidence type="ECO:0000256" key="1">
    <source>
        <dbReference type="ARBA" id="ARBA00022617"/>
    </source>
</evidence>
<dbReference type="OrthoDB" id="955119at2"/>